<dbReference type="Proteomes" id="UP000824633">
    <property type="component" value="Chromosome"/>
</dbReference>
<gene>
    <name evidence="1" type="ORF">psyc5s11_20120</name>
</gene>
<reference evidence="2" key="1">
    <citation type="submission" date="2021-07" db="EMBL/GenBank/DDBJ databases">
        <title>Complete genome sequencing of a Clostridium isolate.</title>
        <authorList>
            <person name="Ueki A."/>
            <person name="Tonouchi A."/>
        </authorList>
    </citation>
    <scope>NUCLEOTIDE SEQUENCE [LARGE SCALE GENOMIC DNA]</scope>
    <source>
        <strain evidence="2">C5S11</strain>
    </source>
</reference>
<protein>
    <submittedName>
        <fullName evidence="1">Uncharacterized protein</fullName>
    </submittedName>
</protein>
<name>A0ABN6IUS6_9CLOT</name>
<sequence>MDFKAPTNKEPRMTTGFATSGKVKAKIIPIIKPTIICFTRLN</sequence>
<organism evidence="1 2">
    <name type="scientific">Clostridium gelidum</name>
    <dbReference type="NCBI Taxonomy" id="704125"/>
    <lineage>
        <taxon>Bacteria</taxon>
        <taxon>Bacillati</taxon>
        <taxon>Bacillota</taxon>
        <taxon>Clostridia</taxon>
        <taxon>Eubacteriales</taxon>
        <taxon>Clostridiaceae</taxon>
        <taxon>Clostridium</taxon>
    </lineage>
</organism>
<evidence type="ECO:0000313" key="1">
    <source>
        <dbReference type="EMBL" id="BCZ45945.1"/>
    </source>
</evidence>
<keyword evidence="2" id="KW-1185">Reference proteome</keyword>
<evidence type="ECO:0000313" key="2">
    <source>
        <dbReference type="Proteomes" id="UP000824633"/>
    </source>
</evidence>
<accession>A0ABN6IUS6</accession>
<dbReference type="EMBL" id="AP024849">
    <property type="protein sequence ID" value="BCZ45945.1"/>
    <property type="molecule type" value="Genomic_DNA"/>
</dbReference>
<proteinExistence type="predicted"/>